<gene>
    <name evidence="8" type="ORF">V3851_16500</name>
</gene>
<dbReference type="PANTHER" id="PTHR11228:SF7">
    <property type="entry name" value="PQQA PEPTIDE CYCLASE"/>
    <property type="match status" value="1"/>
</dbReference>
<dbReference type="InterPro" id="IPR007197">
    <property type="entry name" value="rSAM"/>
</dbReference>
<sequence>MNRIESAHLEPTSLCNLRCRYCYYPDVVDSGKSNLSLNQWFDVITNLYNNGCRDFSLSGGEFLLYPFKNEMLDHLFKFNLNRIAIFTNGTIQATEIDKYMKKDLKIEFRVSLDGLLSHSSVRKGSNYQRILSFIKWVKSYGCPVVINTIVTNENKHELMKLYDLLKGMNIDKWFIDQPFFLGEMKNNKDLEIAAEDYVLTVKNILVRYLNEKQTPFALDIYSLFNSNQLGSGYYVFGENSHPCNYQKKAMTIRSNGEVYFCPSLNIPFGNVGYDGIAETRDKIRLSEFSKILISKINGCDCCRYIKICGSGCRADALYDQLSIYEKDIRSCTIMKLYEELIVPILPFTLQNQFYNLAQ</sequence>
<dbReference type="PROSITE" id="PS51918">
    <property type="entry name" value="RADICAL_SAM"/>
    <property type="match status" value="1"/>
</dbReference>
<keyword evidence="3" id="KW-0949">S-adenosyl-L-methionine</keyword>
<keyword evidence="4" id="KW-0479">Metal-binding</keyword>
<protein>
    <submittedName>
        <fullName evidence="8">Radical SAM protein</fullName>
    </submittedName>
</protein>
<dbReference type="RefSeq" id="WP_331847647.1">
    <property type="nucleotide sequence ID" value="NZ_JAZHPZ010000008.1"/>
</dbReference>
<dbReference type="SFLD" id="SFLDG01067">
    <property type="entry name" value="SPASM/twitch_domain_containing"/>
    <property type="match status" value="1"/>
</dbReference>
<dbReference type="InterPro" id="IPR050377">
    <property type="entry name" value="Radical_SAM_PqqE_MftC-like"/>
</dbReference>
<evidence type="ECO:0000256" key="5">
    <source>
        <dbReference type="ARBA" id="ARBA00023004"/>
    </source>
</evidence>
<evidence type="ECO:0000256" key="4">
    <source>
        <dbReference type="ARBA" id="ARBA00022723"/>
    </source>
</evidence>
<feature type="domain" description="Radical SAM core" evidence="7">
    <location>
        <begin position="1"/>
        <end position="215"/>
    </location>
</feature>
<evidence type="ECO:0000256" key="2">
    <source>
        <dbReference type="ARBA" id="ARBA00022485"/>
    </source>
</evidence>
<dbReference type="SFLD" id="SFLDG01386">
    <property type="entry name" value="main_SPASM_domain-containing"/>
    <property type="match status" value="1"/>
</dbReference>
<dbReference type="InterPro" id="IPR013785">
    <property type="entry name" value="Aldolase_TIM"/>
</dbReference>
<keyword evidence="5" id="KW-0408">Iron</keyword>
<reference evidence="8 9" key="1">
    <citation type="submission" date="2024-02" db="EMBL/GenBank/DDBJ databases">
        <title>A nitrogen-fixing paenibacillus bacterium.</title>
        <authorList>
            <person name="Zhang W.L."/>
            <person name="Chen S.F."/>
        </authorList>
    </citation>
    <scope>NUCLEOTIDE SEQUENCE [LARGE SCALE GENOMIC DNA]</scope>
    <source>
        <strain evidence="8 9">M1</strain>
    </source>
</reference>
<dbReference type="InterPro" id="IPR023885">
    <property type="entry name" value="4Fe4S-binding_SPASM_dom"/>
</dbReference>
<evidence type="ECO:0000259" key="7">
    <source>
        <dbReference type="PROSITE" id="PS51918"/>
    </source>
</evidence>
<dbReference type="SUPFAM" id="SSF102114">
    <property type="entry name" value="Radical SAM enzymes"/>
    <property type="match status" value="1"/>
</dbReference>
<dbReference type="PIRSF" id="PIRSF037420">
    <property type="entry name" value="PQQ_syn_pqqE"/>
    <property type="match status" value="1"/>
</dbReference>
<dbReference type="InterPro" id="IPR017200">
    <property type="entry name" value="PqqE-like"/>
</dbReference>
<proteinExistence type="predicted"/>
<dbReference type="Gene3D" id="3.20.20.70">
    <property type="entry name" value="Aldolase class I"/>
    <property type="match status" value="1"/>
</dbReference>
<keyword evidence="2" id="KW-0004">4Fe-4S</keyword>
<organism evidence="8 9">
    <name type="scientific">Paenibacillus haidiansis</name>
    <dbReference type="NCBI Taxonomy" id="1574488"/>
    <lineage>
        <taxon>Bacteria</taxon>
        <taxon>Bacillati</taxon>
        <taxon>Bacillota</taxon>
        <taxon>Bacilli</taxon>
        <taxon>Bacillales</taxon>
        <taxon>Paenibacillaceae</taxon>
        <taxon>Paenibacillus</taxon>
    </lineage>
</organism>
<evidence type="ECO:0000313" key="9">
    <source>
        <dbReference type="Proteomes" id="UP001306950"/>
    </source>
</evidence>
<dbReference type="Proteomes" id="UP001306950">
    <property type="component" value="Unassembled WGS sequence"/>
</dbReference>
<evidence type="ECO:0000256" key="1">
    <source>
        <dbReference type="ARBA" id="ARBA00001966"/>
    </source>
</evidence>
<dbReference type="EMBL" id="JAZHPZ010000008">
    <property type="protein sequence ID" value="MEF2967428.1"/>
    <property type="molecule type" value="Genomic_DNA"/>
</dbReference>
<comment type="cofactor">
    <cofactor evidence="1">
        <name>[4Fe-4S] cluster</name>
        <dbReference type="ChEBI" id="CHEBI:49883"/>
    </cofactor>
</comment>
<evidence type="ECO:0000256" key="6">
    <source>
        <dbReference type="ARBA" id="ARBA00023014"/>
    </source>
</evidence>
<keyword evidence="6" id="KW-0411">Iron-sulfur</keyword>
<dbReference type="InterPro" id="IPR058240">
    <property type="entry name" value="rSAM_sf"/>
</dbReference>
<dbReference type="PANTHER" id="PTHR11228">
    <property type="entry name" value="RADICAL SAM DOMAIN PROTEIN"/>
    <property type="match status" value="1"/>
</dbReference>
<evidence type="ECO:0000256" key="3">
    <source>
        <dbReference type="ARBA" id="ARBA00022691"/>
    </source>
</evidence>
<dbReference type="SFLD" id="SFLDS00029">
    <property type="entry name" value="Radical_SAM"/>
    <property type="match status" value="1"/>
</dbReference>
<keyword evidence="9" id="KW-1185">Reference proteome</keyword>
<evidence type="ECO:0000313" key="8">
    <source>
        <dbReference type="EMBL" id="MEF2967428.1"/>
    </source>
</evidence>
<accession>A0ABU7VVZ0</accession>
<dbReference type="Pfam" id="PF04055">
    <property type="entry name" value="Radical_SAM"/>
    <property type="match status" value="1"/>
</dbReference>
<dbReference type="Pfam" id="PF13186">
    <property type="entry name" value="SPASM"/>
    <property type="match status" value="1"/>
</dbReference>
<dbReference type="NCBIfam" id="TIGR04085">
    <property type="entry name" value="rSAM_more_4Fe4S"/>
    <property type="match status" value="1"/>
</dbReference>
<dbReference type="CDD" id="cd01335">
    <property type="entry name" value="Radical_SAM"/>
    <property type="match status" value="1"/>
</dbReference>
<name>A0ABU7VVZ0_9BACL</name>
<comment type="caution">
    <text evidence="8">The sequence shown here is derived from an EMBL/GenBank/DDBJ whole genome shotgun (WGS) entry which is preliminary data.</text>
</comment>